<dbReference type="Gene3D" id="3.10.450.50">
    <property type="match status" value="1"/>
</dbReference>
<organism evidence="2">
    <name type="scientific">Mizugakiibacter sediminis</name>
    <dbReference type="NCBI Taxonomy" id="1475481"/>
    <lineage>
        <taxon>Bacteria</taxon>
        <taxon>Pseudomonadati</taxon>
        <taxon>Pseudomonadota</taxon>
        <taxon>Gammaproteobacteria</taxon>
        <taxon>Lysobacterales</taxon>
        <taxon>Rhodanobacteraceae</taxon>
        <taxon>Mizugakiibacter</taxon>
    </lineage>
</organism>
<reference evidence="2" key="2">
    <citation type="submission" date="2015-08" db="EMBL/GenBank/DDBJ databases">
        <title>Complete DNA Sequence of Pseudomonas syringae pv. actinidiae, the Causal Agent of Kiwifruit Canker Disease.</title>
        <authorList>
            <person name="Rikkerink E.H.A."/>
            <person name="Fineran P.C."/>
        </authorList>
    </citation>
    <scope>NUCLEOTIDE SEQUENCE</scope>
    <source>
        <strain evidence="2">SkMP5</strain>
    </source>
</reference>
<evidence type="ECO:0000313" key="3">
    <source>
        <dbReference type="Proteomes" id="UP000253740"/>
    </source>
</evidence>
<name>A0A0K8QRH9_9GAMM</name>
<dbReference type="EMBL" id="DF970239">
    <property type="protein sequence ID" value="GAP67002.1"/>
    <property type="molecule type" value="Genomic_DNA"/>
</dbReference>
<evidence type="ECO:0000313" key="2">
    <source>
        <dbReference type="EMBL" id="GAP67002.1"/>
    </source>
</evidence>
<evidence type="ECO:0000313" key="1">
    <source>
        <dbReference type="EMBL" id="GAN44154.1"/>
    </source>
</evidence>
<evidence type="ECO:0008006" key="4">
    <source>
        <dbReference type="Google" id="ProtNLM"/>
    </source>
</evidence>
<accession>A0A0K8QRH9</accession>
<reference evidence="1" key="1">
    <citation type="submission" date="2015-03" db="EMBL/GenBank/DDBJ databases">
        <title>Draft genome sequence of Mizugakiibacter sediminis skMP5.</title>
        <authorList>
            <person name="Watanabe T."/>
            <person name="Kojima H."/>
            <person name="Fukui M."/>
        </authorList>
    </citation>
    <scope>NUCLEOTIDE SEQUENCE</scope>
    <source>
        <strain evidence="1">SkMP5</strain>
    </source>
</reference>
<dbReference type="RefSeq" id="WP_062537557.1">
    <property type="nucleotide sequence ID" value="NZ_DF970239.1"/>
</dbReference>
<protein>
    <recommendedName>
        <fullName evidence="4">Nuclear transport factor 2 family protein</fullName>
    </recommendedName>
</protein>
<proteinExistence type="predicted"/>
<keyword evidence="3" id="KW-1185">Reference proteome</keyword>
<dbReference type="PROSITE" id="PS51257">
    <property type="entry name" value="PROKAR_LIPOPROTEIN"/>
    <property type="match status" value="1"/>
</dbReference>
<dbReference type="AlphaFoldDB" id="A0A0K8QRH9"/>
<dbReference type="SUPFAM" id="SSF54427">
    <property type="entry name" value="NTF2-like"/>
    <property type="match status" value="1"/>
</dbReference>
<dbReference type="OrthoDB" id="5801455at2"/>
<dbReference type="HOGENOM" id="CLU_115444_1_0_6"/>
<sequence>MRRHAFFALLAVFALIGCRHAPDEQQVRDAIARAAAAAEANEPRKVLAEVGDDFDGNRGALDRDGLAGLLRLQLLRGQHVRALVGPVDVERRGERLLARFTLTLSGGEGVLPERAGVYRVETAWRREDGAWRCYSATWERAL</sequence>
<dbReference type="EMBL" id="DF952378">
    <property type="protein sequence ID" value="GAN44154.1"/>
    <property type="molecule type" value="Genomic_DNA"/>
</dbReference>
<dbReference type="InterPro" id="IPR032710">
    <property type="entry name" value="NTF2-like_dom_sf"/>
</dbReference>
<dbReference type="Proteomes" id="UP000253740">
    <property type="component" value="Unassembled WGS sequence"/>
</dbReference>
<gene>
    <name evidence="1" type="ORF">MBSD_0674</name>
    <name evidence="2" type="ORF">MBSD_n2318</name>
</gene>